<keyword evidence="3" id="KW-0997">Cell inner membrane</keyword>
<dbReference type="STRING" id="877500.GCA_000935065_01923"/>
<dbReference type="PANTHER" id="PTHR30462">
    <property type="entry name" value="INTERMEMBRANE TRANSPORT PROTEIN PQIB-RELATED"/>
    <property type="match status" value="1"/>
</dbReference>
<evidence type="ECO:0000313" key="8">
    <source>
        <dbReference type="EMBL" id="RXJ62791.1"/>
    </source>
</evidence>
<gene>
    <name evidence="8" type="ORF">CRV06_08125</name>
</gene>
<dbReference type="PANTHER" id="PTHR30462:SF3">
    <property type="entry name" value="INTERMEMBRANE TRANSPORT PROTEIN PQIA"/>
    <property type="match status" value="1"/>
</dbReference>
<dbReference type="Proteomes" id="UP000290191">
    <property type="component" value="Unassembled WGS sequence"/>
</dbReference>
<keyword evidence="2" id="KW-1003">Cell membrane</keyword>
<dbReference type="GO" id="GO:0005886">
    <property type="term" value="C:plasma membrane"/>
    <property type="evidence" value="ECO:0007669"/>
    <property type="project" value="UniProtKB-SubCell"/>
</dbReference>
<feature type="transmembrane region" description="Helical" evidence="7">
    <location>
        <begin position="139"/>
        <end position="160"/>
    </location>
</feature>
<evidence type="ECO:0000256" key="2">
    <source>
        <dbReference type="ARBA" id="ARBA00022475"/>
    </source>
</evidence>
<evidence type="ECO:0000256" key="1">
    <source>
        <dbReference type="ARBA" id="ARBA00004533"/>
    </source>
</evidence>
<keyword evidence="6 7" id="KW-0472">Membrane</keyword>
<evidence type="ECO:0000256" key="6">
    <source>
        <dbReference type="ARBA" id="ARBA00023136"/>
    </source>
</evidence>
<feature type="transmembrane region" description="Helical" evidence="7">
    <location>
        <begin position="40"/>
        <end position="61"/>
    </location>
</feature>
<dbReference type="InterPro" id="IPR007498">
    <property type="entry name" value="PqiA-like"/>
</dbReference>
<feature type="transmembrane region" description="Helical" evidence="7">
    <location>
        <begin position="166"/>
        <end position="185"/>
    </location>
</feature>
<organism evidence="8 9">
    <name type="scientific">Halarcobacter anaerophilus</name>
    <dbReference type="NCBI Taxonomy" id="877500"/>
    <lineage>
        <taxon>Bacteria</taxon>
        <taxon>Pseudomonadati</taxon>
        <taxon>Campylobacterota</taxon>
        <taxon>Epsilonproteobacteria</taxon>
        <taxon>Campylobacterales</taxon>
        <taxon>Arcobacteraceae</taxon>
        <taxon>Halarcobacter</taxon>
    </lineage>
</organism>
<comment type="subcellular location">
    <subcellularLocation>
        <location evidence="1">Cell inner membrane</location>
    </subcellularLocation>
</comment>
<dbReference type="OrthoDB" id="9800207at2"/>
<sequence length="199" mass="22583">MVLISCKNCHKVYEKEDYTPFVCDRCKYKVRKRKKNSLQISFALVISAMFLYIPAMVYPIMDITQLGVDNESTIIEGIISFLDYKDYFIALVILVASVLIPLIKLVGLFVIFLSLIISNKMENRTKLMIYKTIELIGKWSMIDIYVVALLASIVQLGELFSIKGGLAATSFTLVVVLTMIAANSFDTRIIWDKKENDGK</sequence>
<evidence type="ECO:0000256" key="7">
    <source>
        <dbReference type="SAM" id="Phobius"/>
    </source>
</evidence>
<name>A0A4Q0Y3H4_9BACT</name>
<dbReference type="InterPro" id="IPR051800">
    <property type="entry name" value="PqiA-PqiB_transport"/>
</dbReference>
<accession>A0A4Q0Y3H4</accession>
<dbReference type="Pfam" id="PF04403">
    <property type="entry name" value="PqiA"/>
    <property type="match status" value="1"/>
</dbReference>
<dbReference type="RefSeq" id="WP_129082076.1">
    <property type="nucleotide sequence ID" value="NZ_CP041070.1"/>
</dbReference>
<evidence type="ECO:0000256" key="3">
    <source>
        <dbReference type="ARBA" id="ARBA00022519"/>
    </source>
</evidence>
<dbReference type="AlphaFoldDB" id="A0A4Q0Y3H4"/>
<protein>
    <submittedName>
        <fullName evidence="8">Paraquat-inducible protein A</fullName>
    </submittedName>
</protein>
<evidence type="ECO:0000256" key="5">
    <source>
        <dbReference type="ARBA" id="ARBA00022989"/>
    </source>
</evidence>
<feature type="transmembrane region" description="Helical" evidence="7">
    <location>
        <begin position="87"/>
        <end position="118"/>
    </location>
</feature>
<keyword evidence="9" id="KW-1185">Reference proteome</keyword>
<reference evidence="8 9" key="1">
    <citation type="submission" date="2017-10" db="EMBL/GenBank/DDBJ databases">
        <title>Genomics of the genus Arcobacter.</title>
        <authorList>
            <person name="Perez-Cataluna A."/>
            <person name="Figueras M.J."/>
        </authorList>
    </citation>
    <scope>NUCLEOTIDE SEQUENCE [LARGE SCALE GENOMIC DNA]</scope>
    <source>
        <strain evidence="8 9">DSM 24636</strain>
    </source>
</reference>
<keyword evidence="5 7" id="KW-1133">Transmembrane helix</keyword>
<proteinExistence type="predicted"/>
<evidence type="ECO:0000256" key="4">
    <source>
        <dbReference type="ARBA" id="ARBA00022692"/>
    </source>
</evidence>
<comment type="caution">
    <text evidence="8">The sequence shown here is derived from an EMBL/GenBank/DDBJ whole genome shotgun (WGS) entry which is preliminary data.</text>
</comment>
<dbReference type="EMBL" id="PDKO01000006">
    <property type="protein sequence ID" value="RXJ62791.1"/>
    <property type="molecule type" value="Genomic_DNA"/>
</dbReference>
<evidence type="ECO:0000313" key="9">
    <source>
        <dbReference type="Proteomes" id="UP000290191"/>
    </source>
</evidence>
<keyword evidence="4 7" id="KW-0812">Transmembrane</keyword>